<comment type="caution">
    <text evidence="1">The sequence shown here is derived from an EMBL/GenBank/DDBJ whole genome shotgun (WGS) entry which is preliminary data.</text>
</comment>
<dbReference type="EMBL" id="QKWP01001606">
    <property type="protein sequence ID" value="RIB07732.1"/>
    <property type="molecule type" value="Genomic_DNA"/>
</dbReference>
<organism evidence="1 2">
    <name type="scientific">Gigaspora rosea</name>
    <dbReference type="NCBI Taxonomy" id="44941"/>
    <lineage>
        <taxon>Eukaryota</taxon>
        <taxon>Fungi</taxon>
        <taxon>Fungi incertae sedis</taxon>
        <taxon>Mucoromycota</taxon>
        <taxon>Glomeromycotina</taxon>
        <taxon>Glomeromycetes</taxon>
        <taxon>Diversisporales</taxon>
        <taxon>Gigasporaceae</taxon>
        <taxon>Gigaspora</taxon>
    </lineage>
</organism>
<name>A0A397UBU2_9GLOM</name>
<gene>
    <name evidence="1" type="ORF">C2G38_2213512</name>
</gene>
<sequence length="259" mass="29809">MSKYLDAKVTSTLPGCLVEYLHYGPYSQFWWNFKAESSNNKESFFPIHIGQTTCIYLNDCKFVMHVVIGNSEDRLNPGWCCISDNESVTEVSSKKAISSVYQKLFGTTTRYSGSMVIGLDNQSGFLNTTPAYIRNNSQIFWLCFNRALEDNKKNYDEKQRMLSIIADQFTYTELEQKLRVGRHTISEARKYGRINGYRATPLQKPEISHVKLTPKMVVQFDEFFFDKANVNPSSYKTEPSSGLPVLYLHDTKKSLEKVF</sequence>
<accession>A0A397UBU2</accession>
<reference evidence="1 2" key="1">
    <citation type="submission" date="2018-06" db="EMBL/GenBank/DDBJ databases">
        <title>Comparative genomics reveals the genomic features of Rhizophagus irregularis, R. cerebriforme, R. diaphanum and Gigaspora rosea, and their symbiotic lifestyle signature.</title>
        <authorList>
            <person name="Morin E."/>
            <person name="San Clemente H."/>
            <person name="Chen E.C.H."/>
            <person name="De La Providencia I."/>
            <person name="Hainaut M."/>
            <person name="Kuo A."/>
            <person name="Kohler A."/>
            <person name="Murat C."/>
            <person name="Tang N."/>
            <person name="Roy S."/>
            <person name="Loubradou J."/>
            <person name="Henrissat B."/>
            <person name="Grigoriev I.V."/>
            <person name="Corradi N."/>
            <person name="Roux C."/>
            <person name="Martin F.M."/>
        </authorList>
    </citation>
    <scope>NUCLEOTIDE SEQUENCE [LARGE SCALE GENOMIC DNA]</scope>
    <source>
        <strain evidence="1 2">DAOM 194757</strain>
    </source>
</reference>
<dbReference type="STRING" id="44941.A0A397UBU2"/>
<protein>
    <submittedName>
        <fullName evidence="1">Uncharacterized protein</fullName>
    </submittedName>
</protein>
<proteinExistence type="predicted"/>
<keyword evidence="2" id="KW-1185">Reference proteome</keyword>
<evidence type="ECO:0000313" key="1">
    <source>
        <dbReference type="EMBL" id="RIB07732.1"/>
    </source>
</evidence>
<dbReference type="AlphaFoldDB" id="A0A397UBU2"/>
<dbReference type="Proteomes" id="UP000266673">
    <property type="component" value="Unassembled WGS sequence"/>
</dbReference>
<evidence type="ECO:0000313" key="2">
    <source>
        <dbReference type="Proteomes" id="UP000266673"/>
    </source>
</evidence>
<dbReference type="OrthoDB" id="2446391at2759"/>